<feature type="chain" id="PRO_5007837967" description="GLPGLI family protein" evidence="1">
    <location>
        <begin position="20"/>
        <end position="265"/>
    </location>
</feature>
<sequence length="265" mass="31384">MKKSLILIFTILFNTFCFSQNKTGLIIYDIKYPNENKNANTVETRMYFNDTISASIAFSTKFYKNTKEGIEQDGEGLRVNFKYGDEKGEIIHRNFKKENITLRFPKTTAFDEFTVEDTWLKIDWKIQEDTTKIGNFNCKKAIGEFRDRTFIVWFTEEIPMPYGPWKLYGLPGLILQAEDKEKMFSVKFKSIEYPTSQVFEVNKPIEKEAKTLKDYVFAMDNYQDFLLEKLRAKMPREMASSLTKMPSKKDTNRTYKVEKIFEWEK</sequence>
<gene>
    <name evidence="2" type="ORF">FBFR_10605</name>
</gene>
<evidence type="ECO:0008006" key="4">
    <source>
        <dbReference type="Google" id="ProtNLM"/>
    </source>
</evidence>
<comment type="caution">
    <text evidence="2">The sequence shown here is derived from an EMBL/GenBank/DDBJ whole genome shotgun (WGS) entry which is preliminary data.</text>
</comment>
<dbReference type="InterPro" id="IPR005901">
    <property type="entry name" value="GLPGLI"/>
</dbReference>
<keyword evidence="1" id="KW-0732">Signal</keyword>
<dbReference type="STRING" id="249352.SAMN05444395_1227"/>
<feature type="signal peptide" evidence="1">
    <location>
        <begin position="1"/>
        <end position="19"/>
    </location>
</feature>
<reference evidence="2 3" key="1">
    <citation type="submission" date="2016-03" db="EMBL/GenBank/DDBJ databases">
        <title>Draft genome sequence of Flavobacterium fryxellicola DSM 16209.</title>
        <authorList>
            <person name="Shin S.-K."/>
            <person name="Yi H."/>
        </authorList>
    </citation>
    <scope>NUCLEOTIDE SEQUENCE [LARGE SCALE GENOMIC DNA]</scope>
    <source>
        <strain evidence="2 3">DSM 16209</strain>
    </source>
</reference>
<dbReference type="Proteomes" id="UP000077164">
    <property type="component" value="Unassembled WGS sequence"/>
</dbReference>
<evidence type="ECO:0000313" key="3">
    <source>
        <dbReference type="Proteomes" id="UP000077164"/>
    </source>
</evidence>
<keyword evidence="3" id="KW-1185">Reference proteome</keyword>
<dbReference type="Pfam" id="PF09697">
    <property type="entry name" value="Porph_ging"/>
    <property type="match status" value="1"/>
</dbReference>
<accession>A0A162P5K9</accession>
<evidence type="ECO:0000256" key="1">
    <source>
        <dbReference type="SAM" id="SignalP"/>
    </source>
</evidence>
<evidence type="ECO:0000313" key="2">
    <source>
        <dbReference type="EMBL" id="OAB27750.1"/>
    </source>
</evidence>
<dbReference type="NCBIfam" id="TIGR01200">
    <property type="entry name" value="GLPGLI"/>
    <property type="match status" value="1"/>
</dbReference>
<proteinExistence type="predicted"/>
<dbReference type="AlphaFoldDB" id="A0A162P5K9"/>
<name>A0A162P5K9_9FLAO</name>
<dbReference type="RefSeq" id="WP_066080959.1">
    <property type="nucleotide sequence ID" value="NZ_FRDK01000022.1"/>
</dbReference>
<dbReference type="EMBL" id="LVJE01000015">
    <property type="protein sequence ID" value="OAB27750.1"/>
    <property type="molecule type" value="Genomic_DNA"/>
</dbReference>
<dbReference type="OrthoDB" id="1440774at2"/>
<organism evidence="2 3">
    <name type="scientific">Flavobacterium fryxellicola</name>
    <dbReference type="NCBI Taxonomy" id="249352"/>
    <lineage>
        <taxon>Bacteria</taxon>
        <taxon>Pseudomonadati</taxon>
        <taxon>Bacteroidota</taxon>
        <taxon>Flavobacteriia</taxon>
        <taxon>Flavobacteriales</taxon>
        <taxon>Flavobacteriaceae</taxon>
        <taxon>Flavobacterium</taxon>
    </lineage>
</organism>
<protein>
    <recommendedName>
        <fullName evidence="4">GLPGLI family protein</fullName>
    </recommendedName>
</protein>